<feature type="domain" description="HTH lysR-type" evidence="5">
    <location>
        <begin position="8"/>
        <end position="65"/>
    </location>
</feature>
<evidence type="ECO:0000256" key="2">
    <source>
        <dbReference type="ARBA" id="ARBA00023015"/>
    </source>
</evidence>
<dbReference type="InterPro" id="IPR036390">
    <property type="entry name" value="WH_DNA-bd_sf"/>
</dbReference>
<evidence type="ECO:0000256" key="1">
    <source>
        <dbReference type="ARBA" id="ARBA00009437"/>
    </source>
</evidence>
<dbReference type="InterPro" id="IPR058163">
    <property type="entry name" value="LysR-type_TF_proteobact-type"/>
</dbReference>
<comment type="caution">
    <text evidence="6">The sequence shown here is derived from an EMBL/GenBank/DDBJ whole genome shotgun (WGS) entry which is preliminary data.</text>
</comment>
<dbReference type="Gene3D" id="1.10.10.10">
    <property type="entry name" value="Winged helix-like DNA-binding domain superfamily/Winged helix DNA-binding domain"/>
    <property type="match status" value="1"/>
</dbReference>
<protein>
    <submittedName>
        <fullName evidence="6">LysR family glycine cleavage system transcriptional activator</fullName>
    </submittedName>
</protein>
<dbReference type="PROSITE" id="PS50931">
    <property type="entry name" value="HTH_LYSR"/>
    <property type="match status" value="1"/>
</dbReference>
<dbReference type="InterPro" id="IPR000847">
    <property type="entry name" value="LysR_HTH_N"/>
</dbReference>
<dbReference type="PANTHER" id="PTHR30537:SF79">
    <property type="entry name" value="TRANSCRIPTIONAL REGULATOR-RELATED"/>
    <property type="match status" value="1"/>
</dbReference>
<dbReference type="OrthoDB" id="5526340at2"/>
<accession>A0A4R6YPV1</accession>
<comment type="similarity">
    <text evidence="1">Belongs to the LysR transcriptional regulatory family.</text>
</comment>
<dbReference type="InterPro" id="IPR036388">
    <property type="entry name" value="WH-like_DNA-bd_sf"/>
</dbReference>
<evidence type="ECO:0000259" key="5">
    <source>
        <dbReference type="PROSITE" id="PS50931"/>
    </source>
</evidence>
<dbReference type="NCBIfam" id="NF008352">
    <property type="entry name" value="PRK11139.1"/>
    <property type="match status" value="1"/>
</dbReference>
<dbReference type="GO" id="GO:0006351">
    <property type="term" value="P:DNA-templated transcription"/>
    <property type="evidence" value="ECO:0007669"/>
    <property type="project" value="TreeGrafter"/>
</dbReference>
<keyword evidence="7" id="KW-1185">Reference proteome</keyword>
<dbReference type="Pfam" id="PF03466">
    <property type="entry name" value="LysR_substrate"/>
    <property type="match status" value="1"/>
</dbReference>
<dbReference type="FunFam" id="1.10.10.10:FF:000001">
    <property type="entry name" value="LysR family transcriptional regulator"/>
    <property type="match status" value="1"/>
</dbReference>
<name>A0A4R6YPV1_9GAMM</name>
<organism evidence="6 7">
    <name type="scientific">Tahibacter aquaticus</name>
    <dbReference type="NCBI Taxonomy" id="520092"/>
    <lineage>
        <taxon>Bacteria</taxon>
        <taxon>Pseudomonadati</taxon>
        <taxon>Pseudomonadota</taxon>
        <taxon>Gammaproteobacteria</taxon>
        <taxon>Lysobacterales</taxon>
        <taxon>Rhodanobacteraceae</taxon>
        <taxon>Tahibacter</taxon>
    </lineage>
</organism>
<gene>
    <name evidence="6" type="ORF">DFR29_115143</name>
</gene>
<dbReference type="GO" id="GO:0003700">
    <property type="term" value="F:DNA-binding transcription factor activity"/>
    <property type="evidence" value="ECO:0007669"/>
    <property type="project" value="InterPro"/>
</dbReference>
<dbReference type="PRINTS" id="PR00039">
    <property type="entry name" value="HTHLYSR"/>
</dbReference>
<dbReference type="GO" id="GO:0043565">
    <property type="term" value="F:sequence-specific DNA binding"/>
    <property type="evidence" value="ECO:0007669"/>
    <property type="project" value="TreeGrafter"/>
</dbReference>
<sequence>MRAWQHLPALRTLRIFECAARHLNWTRAAQELHLTHGAVSLQVKALEDELGLKLFERSGKKTWLTEAGQQLALGVRESLDQLAATVSRVRERAAGNVLTLSVLPSFAAAWLVGRLGSFLARHPDIEFNLQSSINLADFRNDGVDVAIRWGNGPWPGLRCEKLLDDELFPVYSPKLTRRKLKHPSQLLELPLVRIKQQTRLNDWVRWFAAAGVDTTEPRRGAIYDDTELALRAAAQGQGVVLARSSLAGGRIAAGELIAPFALRIPAFYAYYLVCPETHAQKPSVQQFRTWLIEELNHSSPLAPPPEAPV</sequence>
<evidence type="ECO:0000313" key="7">
    <source>
        <dbReference type="Proteomes" id="UP000295293"/>
    </source>
</evidence>
<dbReference type="Pfam" id="PF00126">
    <property type="entry name" value="HTH_1"/>
    <property type="match status" value="1"/>
</dbReference>
<dbReference type="SUPFAM" id="SSF53850">
    <property type="entry name" value="Periplasmic binding protein-like II"/>
    <property type="match status" value="1"/>
</dbReference>
<dbReference type="EMBL" id="SNZH01000015">
    <property type="protein sequence ID" value="TDR39753.1"/>
    <property type="molecule type" value="Genomic_DNA"/>
</dbReference>
<dbReference type="PANTHER" id="PTHR30537">
    <property type="entry name" value="HTH-TYPE TRANSCRIPTIONAL REGULATOR"/>
    <property type="match status" value="1"/>
</dbReference>
<dbReference type="InterPro" id="IPR005119">
    <property type="entry name" value="LysR_subst-bd"/>
</dbReference>
<keyword evidence="3" id="KW-0238">DNA-binding</keyword>
<dbReference type="Proteomes" id="UP000295293">
    <property type="component" value="Unassembled WGS sequence"/>
</dbReference>
<proteinExistence type="inferred from homology"/>
<evidence type="ECO:0000313" key="6">
    <source>
        <dbReference type="EMBL" id="TDR39753.1"/>
    </source>
</evidence>
<dbReference type="CDD" id="cd08432">
    <property type="entry name" value="PBP2_GcdR_TrpI_HvrB_AmpR_like"/>
    <property type="match status" value="1"/>
</dbReference>
<evidence type="ECO:0000256" key="4">
    <source>
        <dbReference type="ARBA" id="ARBA00023163"/>
    </source>
</evidence>
<dbReference type="SUPFAM" id="SSF46785">
    <property type="entry name" value="Winged helix' DNA-binding domain"/>
    <property type="match status" value="1"/>
</dbReference>
<dbReference type="Gene3D" id="3.40.190.10">
    <property type="entry name" value="Periplasmic binding protein-like II"/>
    <property type="match status" value="2"/>
</dbReference>
<reference evidence="6 7" key="1">
    <citation type="submission" date="2019-03" db="EMBL/GenBank/DDBJ databases">
        <title>Genomic Encyclopedia of Type Strains, Phase IV (KMG-IV): sequencing the most valuable type-strain genomes for metagenomic binning, comparative biology and taxonomic classification.</title>
        <authorList>
            <person name="Goeker M."/>
        </authorList>
    </citation>
    <scope>NUCLEOTIDE SEQUENCE [LARGE SCALE GENOMIC DNA]</scope>
    <source>
        <strain evidence="6 7">DSM 21667</strain>
    </source>
</reference>
<keyword evidence="2" id="KW-0805">Transcription regulation</keyword>
<dbReference type="RefSeq" id="WP_133820747.1">
    <property type="nucleotide sequence ID" value="NZ_SNZH01000015.1"/>
</dbReference>
<evidence type="ECO:0000256" key="3">
    <source>
        <dbReference type="ARBA" id="ARBA00023125"/>
    </source>
</evidence>
<dbReference type="AlphaFoldDB" id="A0A4R6YPV1"/>
<keyword evidence="4" id="KW-0804">Transcription</keyword>